<evidence type="ECO:0000313" key="3">
    <source>
        <dbReference type="Proteomes" id="UP001144256"/>
    </source>
</evidence>
<dbReference type="Proteomes" id="UP001144256">
    <property type="component" value="Unassembled WGS sequence"/>
</dbReference>
<reference evidence="2" key="1">
    <citation type="submission" date="2022-06" db="EMBL/GenBank/DDBJ databases">
        <title>Vallitalea longa sp. nov., an anaerobic bacterium isolated from marine sediment.</title>
        <authorList>
            <person name="Hirano S."/>
            <person name="Terahara T."/>
            <person name="Mori K."/>
            <person name="Hamada M."/>
            <person name="Matsumoto R."/>
            <person name="Kobayashi T."/>
        </authorList>
    </citation>
    <scope>NUCLEOTIDE SEQUENCE</scope>
    <source>
        <strain evidence="2">SH18-1</strain>
    </source>
</reference>
<comment type="caution">
    <text evidence="2">The sequence shown here is derived from an EMBL/GenBank/DDBJ whole genome shotgun (WGS) entry which is preliminary data.</text>
</comment>
<evidence type="ECO:0000313" key="2">
    <source>
        <dbReference type="EMBL" id="GKX28620.1"/>
    </source>
</evidence>
<dbReference type="PROSITE" id="PS50053">
    <property type="entry name" value="UBIQUITIN_2"/>
    <property type="match status" value="1"/>
</dbReference>
<dbReference type="InterPro" id="IPR000626">
    <property type="entry name" value="Ubiquitin-like_dom"/>
</dbReference>
<dbReference type="RefSeq" id="WP_281813100.1">
    <property type="nucleotide sequence ID" value="NZ_BRLB01000001.1"/>
</dbReference>
<feature type="domain" description="Ubiquitin-like" evidence="1">
    <location>
        <begin position="6"/>
        <end position="82"/>
    </location>
</feature>
<dbReference type="AlphaFoldDB" id="A0A9W6DDR4"/>
<keyword evidence="3" id="KW-1185">Reference proteome</keyword>
<accession>A0A9W6DDR4</accession>
<dbReference type="EMBL" id="BRLB01000001">
    <property type="protein sequence ID" value="GKX28620.1"/>
    <property type="molecule type" value="Genomic_DNA"/>
</dbReference>
<proteinExistence type="predicted"/>
<protein>
    <recommendedName>
        <fullName evidence="1">Ubiquitin-like domain-containing protein</fullName>
    </recommendedName>
</protein>
<sequence length="82" mass="9036">MDKINVEVIVPAINDKFEFLLPVVMKVNVAKQLMVGIIANAQGLSFDSDELMLCYIEKGEEIKLNVSIEEAGIKDGSKLLLV</sequence>
<organism evidence="2 3">
    <name type="scientific">Vallitalea longa</name>
    <dbReference type="NCBI Taxonomy" id="2936439"/>
    <lineage>
        <taxon>Bacteria</taxon>
        <taxon>Bacillati</taxon>
        <taxon>Bacillota</taxon>
        <taxon>Clostridia</taxon>
        <taxon>Lachnospirales</taxon>
        <taxon>Vallitaleaceae</taxon>
        <taxon>Vallitalea</taxon>
    </lineage>
</organism>
<gene>
    <name evidence="2" type="ORF">SH1V18_11000</name>
</gene>
<evidence type="ECO:0000259" key="1">
    <source>
        <dbReference type="PROSITE" id="PS50053"/>
    </source>
</evidence>
<name>A0A9W6DDR4_9FIRM</name>